<dbReference type="GO" id="GO:0046872">
    <property type="term" value="F:metal ion binding"/>
    <property type="evidence" value="ECO:0007669"/>
    <property type="project" value="UniProtKB-KW"/>
</dbReference>
<dbReference type="EMBL" id="SPNW01000022">
    <property type="protein sequence ID" value="TIA90047.1"/>
    <property type="molecule type" value="Genomic_DNA"/>
</dbReference>
<keyword evidence="13" id="KW-0378">Hydrolase</keyword>
<dbReference type="PROSITE" id="PS51450">
    <property type="entry name" value="LRR"/>
    <property type="match status" value="1"/>
</dbReference>
<dbReference type="GO" id="GO:0004535">
    <property type="term" value="F:poly(A)-specific ribonuclease activity"/>
    <property type="evidence" value="ECO:0007669"/>
    <property type="project" value="UniProtKB-EC"/>
</dbReference>
<dbReference type="InterPro" id="IPR001611">
    <property type="entry name" value="Leu-rich_rpt"/>
</dbReference>
<evidence type="ECO:0000256" key="14">
    <source>
        <dbReference type="ARBA" id="ARBA00022839"/>
    </source>
</evidence>
<evidence type="ECO:0000256" key="16">
    <source>
        <dbReference type="ARBA" id="ARBA00022884"/>
    </source>
</evidence>
<evidence type="ECO:0000256" key="1">
    <source>
        <dbReference type="ARBA" id="ARBA00001663"/>
    </source>
</evidence>
<evidence type="ECO:0000256" key="15">
    <source>
        <dbReference type="ARBA" id="ARBA00022842"/>
    </source>
</evidence>
<feature type="compositionally biased region" description="Low complexity" evidence="24">
    <location>
        <begin position="45"/>
        <end position="57"/>
    </location>
</feature>
<dbReference type="GO" id="GO:0006364">
    <property type="term" value="P:rRNA processing"/>
    <property type="evidence" value="ECO:0007669"/>
    <property type="project" value="InterPro"/>
</dbReference>
<dbReference type="Pfam" id="PF05997">
    <property type="entry name" value="Nop52"/>
    <property type="match status" value="1"/>
</dbReference>
<feature type="region of interest" description="Disordered" evidence="24">
    <location>
        <begin position="33"/>
        <end position="103"/>
    </location>
</feature>
<evidence type="ECO:0000256" key="13">
    <source>
        <dbReference type="ARBA" id="ARBA00022801"/>
    </source>
</evidence>
<keyword evidence="18" id="KW-0804">Transcription</keyword>
<dbReference type="InterPro" id="IPR036691">
    <property type="entry name" value="Endo/exonu/phosph_ase_sf"/>
</dbReference>
<evidence type="ECO:0000256" key="11">
    <source>
        <dbReference type="ARBA" id="ARBA00022723"/>
    </source>
</evidence>
<dbReference type="InterPro" id="IPR032675">
    <property type="entry name" value="LRR_dom_sf"/>
</dbReference>
<dbReference type="InterPro" id="IPR010301">
    <property type="entry name" value="RRP1"/>
</dbReference>
<feature type="compositionally biased region" description="Low complexity" evidence="24">
    <location>
        <begin position="85"/>
        <end position="103"/>
    </location>
</feature>
<keyword evidence="17" id="KW-0805">Transcription regulation</keyword>
<keyword evidence="10" id="KW-0540">Nuclease</keyword>
<comment type="similarity">
    <text evidence="5">Belongs to the RRP1 family.</text>
</comment>
<dbReference type="Gene3D" id="3.60.10.10">
    <property type="entry name" value="Endonuclease/exonuclease/phosphatase"/>
    <property type="match status" value="1"/>
</dbReference>
<keyword evidence="8" id="KW-0963">Cytoplasm</keyword>
<keyword evidence="9" id="KW-0433">Leucine-rich repeat</keyword>
<feature type="domain" description="Endonuclease/exonuclease/phosphatase" evidence="25">
    <location>
        <begin position="269"/>
        <end position="567"/>
    </location>
</feature>
<evidence type="ECO:0000256" key="20">
    <source>
        <dbReference type="ARBA" id="ARBA00023475"/>
    </source>
</evidence>
<evidence type="ECO:0000256" key="4">
    <source>
        <dbReference type="ARBA" id="ARBA00004496"/>
    </source>
</evidence>
<evidence type="ECO:0000256" key="2">
    <source>
        <dbReference type="ARBA" id="ARBA00001946"/>
    </source>
</evidence>
<evidence type="ECO:0000256" key="23">
    <source>
        <dbReference type="ARBA" id="ARBA00033317"/>
    </source>
</evidence>
<evidence type="ECO:0000259" key="25">
    <source>
        <dbReference type="Pfam" id="PF03372"/>
    </source>
</evidence>
<evidence type="ECO:0000313" key="26">
    <source>
        <dbReference type="EMBL" id="TIA90047.1"/>
    </source>
</evidence>
<comment type="caution">
    <text evidence="26">The sequence shown here is derived from an EMBL/GenBank/DDBJ whole genome shotgun (WGS) entry which is preliminary data.</text>
</comment>
<evidence type="ECO:0000256" key="21">
    <source>
        <dbReference type="ARBA" id="ARBA00030493"/>
    </source>
</evidence>
<keyword evidence="15" id="KW-0460">Magnesium</keyword>
<dbReference type="PANTHER" id="PTHR12121">
    <property type="entry name" value="CARBON CATABOLITE REPRESSOR PROTEIN 4"/>
    <property type="match status" value="1"/>
</dbReference>
<proteinExistence type="inferred from homology"/>
<accession>A0A4T0FN39</accession>
<comment type="cofactor">
    <cofactor evidence="2">
        <name>Mg(2+)</name>
        <dbReference type="ChEBI" id="CHEBI:18420"/>
    </cofactor>
</comment>
<keyword evidence="16" id="KW-0694">RNA-binding</keyword>
<dbReference type="AlphaFoldDB" id="A0A4T0FN39"/>
<reference evidence="26 27" key="1">
    <citation type="submission" date="2019-03" db="EMBL/GenBank/DDBJ databases">
        <title>Sequencing 23 genomes of Wallemia ichthyophaga.</title>
        <authorList>
            <person name="Gostincar C."/>
        </authorList>
    </citation>
    <scope>NUCLEOTIDE SEQUENCE [LARGE SCALE GENOMIC DNA]</scope>
    <source>
        <strain evidence="26 27">EXF-5753</strain>
    </source>
</reference>
<feature type="compositionally biased region" description="Polar residues" evidence="24">
    <location>
        <begin position="66"/>
        <end position="84"/>
    </location>
</feature>
<dbReference type="Gene3D" id="3.80.10.10">
    <property type="entry name" value="Ribonuclease Inhibitor"/>
    <property type="match status" value="1"/>
</dbReference>
<dbReference type="SUPFAM" id="SSF56219">
    <property type="entry name" value="DNase I-like"/>
    <property type="match status" value="1"/>
</dbReference>
<dbReference type="OrthoDB" id="428734at2759"/>
<dbReference type="GO" id="GO:0030688">
    <property type="term" value="C:preribosome, small subunit precursor"/>
    <property type="evidence" value="ECO:0007669"/>
    <property type="project" value="InterPro"/>
</dbReference>
<dbReference type="InterPro" id="IPR050410">
    <property type="entry name" value="CCR4/nocturin_mRNA_transcr"/>
</dbReference>
<comment type="subcellular location">
    <subcellularLocation>
        <location evidence="4">Cytoplasm</location>
    </subcellularLocation>
    <subcellularLocation>
        <location evidence="3">Nucleus</location>
    </subcellularLocation>
</comment>
<name>A0A4T0FN39_9BASI</name>
<dbReference type="SMART" id="SM00369">
    <property type="entry name" value="LRR_TYP"/>
    <property type="match status" value="2"/>
</dbReference>
<evidence type="ECO:0000256" key="19">
    <source>
        <dbReference type="ARBA" id="ARBA00023242"/>
    </source>
</evidence>
<keyword evidence="14" id="KW-0269">Exonuclease</keyword>
<protein>
    <recommendedName>
        <fullName evidence="20">CCR4-Not complex 3'-5'-exoribonuclease subunit Ccr4</fullName>
        <ecNumber evidence="7">3.1.13.4</ecNumber>
    </recommendedName>
    <alternativeName>
        <fullName evidence="21">Carbon catabolite repressor protein 4</fullName>
    </alternativeName>
    <alternativeName>
        <fullName evidence="22">Cytoplasmic deadenylase</fullName>
    </alternativeName>
    <alternativeName>
        <fullName evidence="23">Glucose-repressible alcohol dehydrogenase transcriptional effector</fullName>
    </alternativeName>
</protein>
<dbReference type="Pfam" id="PF03372">
    <property type="entry name" value="Exo_endo_phos"/>
    <property type="match status" value="1"/>
</dbReference>
<dbReference type="InterPro" id="IPR003591">
    <property type="entry name" value="Leu-rich_rpt_typical-subtyp"/>
</dbReference>
<dbReference type="InterPro" id="IPR005135">
    <property type="entry name" value="Endo/exonuclease/phosphatase"/>
</dbReference>
<evidence type="ECO:0000256" key="22">
    <source>
        <dbReference type="ARBA" id="ARBA00031469"/>
    </source>
</evidence>
<evidence type="ECO:0000256" key="12">
    <source>
        <dbReference type="ARBA" id="ARBA00022737"/>
    </source>
</evidence>
<comment type="catalytic activity">
    <reaction evidence="1">
        <text>Exonucleolytic cleavage of poly(A) to 5'-AMP.</text>
        <dbReference type="EC" id="3.1.13.4"/>
    </reaction>
</comment>
<dbReference type="FunFam" id="3.60.10.10:FF:000037">
    <property type="entry name" value="Glucose-repressible alcohol dehydrogenase transcriptional effector"/>
    <property type="match status" value="1"/>
</dbReference>
<dbReference type="Proteomes" id="UP000310189">
    <property type="component" value="Unassembled WGS sequence"/>
</dbReference>
<dbReference type="SUPFAM" id="SSF52058">
    <property type="entry name" value="L domain-like"/>
    <property type="match status" value="1"/>
</dbReference>
<keyword evidence="12" id="KW-0677">Repeat</keyword>
<dbReference type="PANTHER" id="PTHR12121:SF100">
    <property type="entry name" value="POLY(A)-SPECIFIC RIBONUCLEASE"/>
    <property type="match status" value="1"/>
</dbReference>
<evidence type="ECO:0000256" key="3">
    <source>
        <dbReference type="ARBA" id="ARBA00004123"/>
    </source>
</evidence>
<keyword evidence="27" id="KW-1185">Reference proteome</keyword>
<evidence type="ECO:0000256" key="18">
    <source>
        <dbReference type="ARBA" id="ARBA00023163"/>
    </source>
</evidence>
<evidence type="ECO:0000256" key="5">
    <source>
        <dbReference type="ARBA" id="ARBA00006374"/>
    </source>
</evidence>
<gene>
    <name evidence="26" type="ORF">E3P99_01774</name>
</gene>
<organism evidence="26 27">
    <name type="scientific">Wallemia hederae</name>
    <dbReference type="NCBI Taxonomy" id="1540922"/>
    <lineage>
        <taxon>Eukaryota</taxon>
        <taxon>Fungi</taxon>
        <taxon>Dikarya</taxon>
        <taxon>Basidiomycota</taxon>
        <taxon>Wallemiomycotina</taxon>
        <taxon>Wallemiomycetes</taxon>
        <taxon>Wallemiales</taxon>
        <taxon>Wallemiaceae</taxon>
        <taxon>Wallemia</taxon>
    </lineage>
</organism>
<sequence>MFLNKFYQPIQINQQNNLINPFWQEQMVRAEAIRSSSSPHHRARAAALAQRGQQSSAIAILDPSRRISTPKQNSASLNQASPTTPNAHPSASNAPSNSSPKNSNNSWLALDLGGMQLKSLSQSLFTYQFITNLFINHNNLTFIPPEIYKLNQLVLLDLSGNNLASLPPELGLLSRLRELLLFDNNLVSIPSELGTLYQLEFLGIDGNPLTDSFRQLIQKEGTPALIAYLRDSCPVTTGPPEREWLAMETDLPSPKEDDPPPETFSLLCYNILCDKYATSQMYGYTPSWALNWDYRKEILLQEIMGFSADIVCLQEVDIEQYEDFFLNQLSKHDYRGVYSQKSRAKTMSENEKKRVDGCATFFKASKYQLIESQVIEFSQVALQRSDFAKTEDMFNRVLTKDNIANVALLENIESGTRLIVANVHIHWNPEFRDVKLVQVAILMDEIEKISKRFSTLPPKLNVQSGKKGPVYTDMSKIPLIVCGDFNSVPDSGVYEFLGRGQVDRDHEDFMDHQYGAFTTEGMKHKFALKSSYANIGELPMTNYIPGFEEVIDYVWYTQNTLSVVGLLGEVDQSYLNKIVGFPNVHFPSDTLQSPVSVHRIQNTSVIAYHRRTTQFYATPTTILRFVFFHFDYYLCNTTAMSSDDSKVPPLAKYLASNEKRERDKVGWELLKLVLPPLISISQAIRNLRKFLTTSNAELGDLESARLWKGIFYCFWMSDKPLVQQQLAADLAGILLEMTDQDKVWNFYKGFWDELIRSWSTLDRYRLDKYYMLIRKFLYAAIKVCVIDKFGCLDRLNGILLNPRTSSPLSYEDFSVPSALTYHLSDIFTDELNRALADADSDDLELPLSKILEPWSLVMAHTRNNITYKRIYEGVIEKLVGEDDEDVDNIRKLVDVQSTKKIVADCLFNQASKPSANPSNRRKLYEFVDDLRMEME</sequence>
<evidence type="ECO:0000256" key="9">
    <source>
        <dbReference type="ARBA" id="ARBA00022614"/>
    </source>
</evidence>
<evidence type="ECO:0000256" key="17">
    <source>
        <dbReference type="ARBA" id="ARBA00023015"/>
    </source>
</evidence>
<dbReference type="GO" id="GO:0005737">
    <property type="term" value="C:cytoplasm"/>
    <property type="evidence" value="ECO:0007669"/>
    <property type="project" value="UniProtKB-SubCell"/>
</dbReference>
<evidence type="ECO:0000256" key="24">
    <source>
        <dbReference type="SAM" id="MobiDB-lite"/>
    </source>
</evidence>
<evidence type="ECO:0000256" key="8">
    <source>
        <dbReference type="ARBA" id="ARBA00022490"/>
    </source>
</evidence>
<dbReference type="EC" id="3.1.13.4" evidence="7"/>
<keyword evidence="11" id="KW-0479">Metal-binding</keyword>
<evidence type="ECO:0000256" key="6">
    <source>
        <dbReference type="ARBA" id="ARBA00010774"/>
    </source>
</evidence>
<evidence type="ECO:0000256" key="10">
    <source>
        <dbReference type="ARBA" id="ARBA00022722"/>
    </source>
</evidence>
<dbReference type="GO" id="GO:0003723">
    <property type="term" value="F:RNA binding"/>
    <property type="evidence" value="ECO:0007669"/>
    <property type="project" value="UniProtKB-KW"/>
</dbReference>
<keyword evidence="19" id="KW-0539">Nucleus</keyword>
<dbReference type="CDD" id="cd09097">
    <property type="entry name" value="Deadenylase_CCR4"/>
    <property type="match status" value="1"/>
</dbReference>
<comment type="similarity">
    <text evidence="6">Belongs to the CCR4/nocturin family.</text>
</comment>
<evidence type="ECO:0000256" key="7">
    <source>
        <dbReference type="ARBA" id="ARBA00012161"/>
    </source>
</evidence>
<evidence type="ECO:0000313" key="27">
    <source>
        <dbReference type="Proteomes" id="UP000310189"/>
    </source>
</evidence>
<dbReference type="GO" id="GO:0005634">
    <property type="term" value="C:nucleus"/>
    <property type="evidence" value="ECO:0007669"/>
    <property type="project" value="UniProtKB-SubCell"/>
</dbReference>